<evidence type="ECO:0000313" key="2">
    <source>
        <dbReference type="EMBL" id="EON90556.1"/>
    </source>
</evidence>
<dbReference type="EMBL" id="ASAD01000030">
    <property type="protein sequence ID" value="EON90556.1"/>
    <property type="molecule type" value="Genomic_DNA"/>
</dbReference>
<comment type="caution">
    <text evidence="2">The sequence shown here is derived from an EMBL/GenBank/DDBJ whole genome shotgun (WGS) entry which is preliminary data.</text>
</comment>
<feature type="coiled-coil region" evidence="1">
    <location>
        <begin position="100"/>
        <end position="127"/>
    </location>
</feature>
<dbReference type="HOGENOM" id="CLU_1956968_0_0_6"/>
<evidence type="ECO:0000256" key="1">
    <source>
        <dbReference type="SAM" id="Coils"/>
    </source>
</evidence>
<protein>
    <recommendedName>
        <fullName evidence="4">DUF2489 domain-containing protein</fullName>
    </recommendedName>
</protein>
<keyword evidence="1" id="KW-0175">Coiled coil</keyword>
<keyword evidence="3" id="KW-1185">Reference proteome</keyword>
<name>R8AW68_9GAMM</name>
<organism evidence="2 3">
    <name type="scientific">Marinobacter lipolyticus SM19</name>
    <dbReference type="NCBI Taxonomy" id="1318628"/>
    <lineage>
        <taxon>Bacteria</taxon>
        <taxon>Pseudomonadati</taxon>
        <taxon>Pseudomonadota</taxon>
        <taxon>Gammaproteobacteria</taxon>
        <taxon>Pseudomonadales</taxon>
        <taxon>Marinobacteraceae</taxon>
        <taxon>Marinobacter</taxon>
    </lineage>
</organism>
<gene>
    <name evidence="2" type="ORF">MARLIPOL_18113</name>
</gene>
<reference evidence="2 3" key="1">
    <citation type="journal article" date="2013" name="Genome Announc.">
        <title>Draft Genome Sequence of the Moderately Halophilic Bacterium Marinobacter lipolyticus Strain SM19.</title>
        <authorList>
            <person name="Papke R.T."/>
            <person name="de la Haba R.R."/>
            <person name="Infante-Dominguez C."/>
            <person name="Perez D."/>
            <person name="Sanchez-Porro C."/>
            <person name="Lapierre P."/>
            <person name="Ventosa A."/>
        </authorList>
    </citation>
    <scope>NUCLEOTIDE SEQUENCE [LARGE SCALE GENOMIC DNA]</scope>
    <source>
        <strain evidence="2 3">SM19</strain>
    </source>
</reference>
<sequence length="128" mass="14477">MISAISAIVACIATWISYRMYQDNRVLRRNDRIMGLRVRACELHSRASNVLNKFMLAAKFGPEPEADASIMSRYQGMMDITENLDALLVRAASDASNAGLDDMELSLRRIEGELQSNEQRLDLILERI</sequence>
<proteinExistence type="predicted"/>
<evidence type="ECO:0000313" key="3">
    <source>
        <dbReference type="Proteomes" id="UP000016540"/>
    </source>
</evidence>
<accession>R8AW68</accession>
<dbReference type="Proteomes" id="UP000016540">
    <property type="component" value="Unassembled WGS sequence"/>
</dbReference>
<evidence type="ECO:0008006" key="4">
    <source>
        <dbReference type="Google" id="ProtNLM"/>
    </source>
</evidence>
<dbReference type="AlphaFoldDB" id="R8AW68"/>